<dbReference type="EMBL" id="MWBQ01000023">
    <property type="protein sequence ID" value="OQA61165.1"/>
    <property type="molecule type" value="Genomic_DNA"/>
</dbReference>
<sequence length="351" mass="39255">MKSKNRLLLLVIFFLMILLLANPSANACSRVLYHGLEGTVITGRTMDWTEDIGTNLWIFPREMEREGRVGPNSFKWTSKYGSVIATGYDISTTDGMNEEGLVANVLWLAESVYPKWDGQKPGLSLALWAQYVLDSFSTVEETVEALSREEFILVTADMPGLDKLATVHLAVSDSLGDSAIFEYVDGKLVIHHDSSYLVMTNSPTYQQQLALNEYWKEIGGMVVLPGTSRAADRFARAWFYINAIPKTADIQVAVASVFSVIRNVSVPFGISTPEKPNISSTLWRTVADHKNKIYFFESTLTPNIFWVQFNNIDFSPSAPARKLVISPKQFYAGDAADLFVETKPFEFMGLE</sequence>
<feature type="domain" description="Choloylglycine hydrolase/NAAA C-terminal" evidence="4">
    <location>
        <begin position="28"/>
        <end position="313"/>
    </location>
</feature>
<name>A0A1V5T332_9BACT</name>
<evidence type="ECO:0000313" key="5">
    <source>
        <dbReference type="EMBL" id="OQA61165.1"/>
    </source>
</evidence>
<protein>
    <submittedName>
        <fullName evidence="5">Choloylglycine hydrolase</fullName>
        <ecNumber evidence="5">3.5.1.24</ecNumber>
    </submittedName>
</protein>
<reference evidence="5" key="1">
    <citation type="submission" date="2017-02" db="EMBL/GenBank/DDBJ databases">
        <title>Delving into the versatile metabolic prowess of the omnipresent phylum Bacteroidetes.</title>
        <authorList>
            <person name="Nobu M.K."/>
            <person name="Mei R."/>
            <person name="Narihiro T."/>
            <person name="Kuroda K."/>
            <person name="Liu W.-T."/>
        </authorList>
    </citation>
    <scope>NUCLEOTIDE SEQUENCE</scope>
    <source>
        <strain evidence="5">ADurb.Bin276</strain>
    </source>
</reference>
<evidence type="ECO:0000259" key="4">
    <source>
        <dbReference type="Pfam" id="PF02275"/>
    </source>
</evidence>
<dbReference type="Gene3D" id="3.60.60.10">
    <property type="entry name" value="Penicillin V Acylase, Chain A"/>
    <property type="match status" value="1"/>
</dbReference>
<accession>A0A1V5T332</accession>
<dbReference type="PANTHER" id="PTHR35527">
    <property type="entry name" value="CHOLOYLGLYCINE HYDROLASE"/>
    <property type="match status" value="1"/>
</dbReference>
<evidence type="ECO:0000256" key="2">
    <source>
        <dbReference type="ARBA" id="ARBA00022801"/>
    </source>
</evidence>
<keyword evidence="3" id="KW-0732">Signal</keyword>
<proteinExistence type="inferred from homology"/>
<dbReference type="GO" id="GO:0045302">
    <property type="term" value="F:choloylglycine hydrolase activity"/>
    <property type="evidence" value="ECO:0007669"/>
    <property type="project" value="UniProtKB-EC"/>
</dbReference>
<dbReference type="CDD" id="cd01902">
    <property type="entry name" value="Ntn_CGH"/>
    <property type="match status" value="1"/>
</dbReference>
<gene>
    <name evidence="5" type="primary">cbh</name>
    <name evidence="5" type="ORF">BWY41_00322</name>
</gene>
<dbReference type="Proteomes" id="UP000485569">
    <property type="component" value="Unassembled WGS sequence"/>
</dbReference>
<dbReference type="Pfam" id="PF02275">
    <property type="entry name" value="CBAH"/>
    <property type="match status" value="1"/>
</dbReference>
<dbReference type="InterPro" id="IPR029055">
    <property type="entry name" value="Ntn_hydrolases_N"/>
</dbReference>
<evidence type="ECO:0000256" key="3">
    <source>
        <dbReference type="SAM" id="SignalP"/>
    </source>
</evidence>
<keyword evidence="2 5" id="KW-0378">Hydrolase</keyword>
<feature type="chain" id="PRO_5010701340" evidence="3">
    <location>
        <begin position="28"/>
        <end position="351"/>
    </location>
</feature>
<dbReference type="InterPro" id="IPR029132">
    <property type="entry name" value="CBAH/NAAA_C"/>
</dbReference>
<organism evidence="5">
    <name type="scientific">Candidatus Atribacter allofermentans</name>
    <dbReference type="NCBI Taxonomy" id="1852833"/>
    <lineage>
        <taxon>Bacteria</taxon>
        <taxon>Pseudomonadati</taxon>
        <taxon>Atribacterota</taxon>
        <taxon>Atribacteria</taxon>
        <taxon>Atribacterales</taxon>
        <taxon>Atribacteraceae</taxon>
        <taxon>Atribacter</taxon>
    </lineage>
</organism>
<dbReference type="PANTHER" id="PTHR35527:SF2">
    <property type="entry name" value="HYDROLASE"/>
    <property type="match status" value="1"/>
</dbReference>
<feature type="signal peptide" evidence="3">
    <location>
        <begin position="1"/>
        <end position="27"/>
    </location>
</feature>
<dbReference type="EC" id="3.5.1.24" evidence="5"/>
<comment type="similarity">
    <text evidence="1">Belongs to the peptidase C59 family.</text>
</comment>
<dbReference type="InterPro" id="IPR052193">
    <property type="entry name" value="Peptidase_C59"/>
</dbReference>
<dbReference type="SUPFAM" id="SSF56235">
    <property type="entry name" value="N-terminal nucleophile aminohydrolases (Ntn hydrolases)"/>
    <property type="match status" value="1"/>
</dbReference>
<comment type="caution">
    <text evidence="5">The sequence shown here is derived from an EMBL/GenBank/DDBJ whole genome shotgun (WGS) entry which is preliminary data.</text>
</comment>
<evidence type="ECO:0000256" key="1">
    <source>
        <dbReference type="ARBA" id="ARBA00006625"/>
    </source>
</evidence>
<dbReference type="AlphaFoldDB" id="A0A1V5T332"/>